<proteinExistence type="predicted"/>
<sequence>MAGYVINGGRALYVYTATNGTTPSVGATPVYTGTDQIDTDVAFDDQGVATVTINSLQDDEAFNTFVEAYARPTAGSAGTPEDITFEDGVSLLGAAAAGATLYLVIKGGVVSGTGTSVNKRKAFHMFGVAQKTSGSWNQSGNVYNKPSLSFVAQALEGGITIASTYFSSVLVTAAAQSLNNTSRKFGAVFFG</sequence>
<name>A0A6J5M793_9CAUD</name>
<dbReference type="EMBL" id="LR796391">
    <property type="protein sequence ID" value="CAB4141427.1"/>
    <property type="molecule type" value="Genomic_DNA"/>
</dbReference>
<evidence type="ECO:0000313" key="1">
    <source>
        <dbReference type="EMBL" id="CAB4141427.1"/>
    </source>
</evidence>
<gene>
    <name evidence="1" type="ORF">UFOVP418_18</name>
</gene>
<accession>A0A6J5M793</accession>
<protein>
    <submittedName>
        <fullName evidence="1">Uncharacterized protein</fullName>
    </submittedName>
</protein>
<organism evidence="1">
    <name type="scientific">uncultured Caudovirales phage</name>
    <dbReference type="NCBI Taxonomy" id="2100421"/>
    <lineage>
        <taxon>Viruses</taxon>
        <taxon>Duplodnaviria</taxon>
        <taxon>Heunggongvirae</taxon>
        <taxon>Uroviricota</taxon>
        <taxon>Caudoviricetes</taxon>
        <taxon>Peduoviridae</taxon>
        <taxon>Maltschvirus</taxon>
        <taxon>Maltschvirus maltsch</taxon>
    </lineage>
</organism>
<reference evidence="1" key="1">
    <citation type="submission" date="2020-04" db="EMBL/GenBank/DDBJ databases">
        <authorList>
            <person name="Chiriac C."/>
            <person name="Salcher M."/>
            <person name="Ghai R."/>
            <person name="Kavagutti S V."/>
        </authorList>
    </citation>
    <scope>NUCLEOTIDE SEQUENCE</scope>
</reference>